<name>A0AAU9SKG1_THLAR</name>
<dbReference type="EMBL" id="OU466861">
    <property type="protein sequence ID" value="CAH2067385.1"/>
    <property type="molecule type" value="Genomic_DNA"/>
</dbReference>
<dbReference type="Proteomes" id="UP000836841">
    <property type="component" value="Chromosome 5"/>
</dbReference>
<dbReference type="InterPro" id="IPR050608">
    <property type="entry name" value="NmrA-type/Isoflavone_red_sf"/>
</dbReference>
<dbReference type="Gene3D" id="3.40.50.720">
    <property type="entry name" value="NAD(P)-binding Rossmann-like Domain"/>
    <property type="match status" value="1"/>
</dbReference>
<dbReference type="PANTHER" id="PTHR43349">
    <property type="entry name" value="PINORESINOL REDUCTASE-RELATED"/>
    <property type="match status" value="1"/>
</dbReference>
<organism evidence="3 4">
    <name type="scientific">Thlaspi arvense</name>
    <name type="common">Field penny-cress</name>
    <dbReference type="NCBI Taxonomy" id="13288"/>
    <lineage>
        <taxon>Eukaryota</taxon>
        <taxon>Viridiplantae</taxon>
        <taxon>Streptophyta</taxon>
        <taxon>Embryophyta</taxon>
        <taxon>Tracheophyta</taxon>
        <taxon>Spermatophyta</taxon>
        <taxon>Magnoliopsida</taxon>
        <taxon>eudicotyledons</taxon>
        <taxon>Gunneridae</taxon>
        <taxon>Pentapetalae</taxon>
        <taxon>rosids</taxon>
        <taxon>malvids</taxon>
        <taxon>Brassicales</taxon>
        <taxon>Brassicaceae</taxon>
        <taxon>Thlaspideae</taxon>
        <taxon>Thlaspi</taxon>
    </lineage>
</organism>
<dbReference type="PANTHER" id="PTHR43349:SF93">
    <property type="entry name" value="ISOFLAVONE REDUCTASE HOMOLOG P3-RELATED"/>
    <property type="match status" value="1"/>
</dbReference>
<keyword evidence="4" id="KW-1185">Reference proteome</keyword>
<dbReference type="AlphaFoldDB" id="A0AAU9SKG1"/>
<proteinExistence type="predicted"/>
<dbReference type="InterPro" id="IPR008030">
    <property type="entry name" value="NmrA-like"/>
</dbReference>
<evidence type="ECO:0000313" key="3">
    <source>
        <dbReference type="EMBL" id="CAH2067385.1"/>
    </source>
</evidence>
<feature type="region of interest" description="Disordered" evidence="1">
    <location>
        <begin position="1"/>
        <end position="27"/>
    </location>
</feature>
<evidence type="ECO:0000313" key="4">
    <source>
        <dbReference type="Proteomes" id="UP000836841"/>
    </source>
</evidence>
<dbReference type="Pfam" id="PF05368">
    <property type="entry name" value="NmrA"/>
    <property type="match status" value="1"/>
</dbReference>
<reference evidence="3 4" key="1">
    <citation type="submission" date="2022-03" db="EMBL/GenBank/DDBJ databases">
        <authorList>
            <person name="Nunn A."/>
            <person name="Chopra R."/>
            <person name="Nunn A."/>
            <person name="Contreras Garrido A."/>
        </authorList>
    </citation>
    <scope>NUCLEOTIDE SEQUENCE [LARGE SCALE GENOMIC DNA]</scope>
</reference>
<protein>
    <recommendedName>
        <fullName evidence="2">NmrA-like domain-containing protein</fullName>
    </recommendedName>
</protein>
<accession>A0AAU9SKG1</accession>
<evidence type="ECO:0000259" key="2">
    <source>
        <dbReference type="Pfam" id="PF05368"/>
    </source>
</evidence>
<dbReference type="InterPro" id="IPR036291">
    <property type="entry name" value="NAD(P)-bd_dom_sf"/>
</dbReference>
<dbReference type="SUPFAM" id="SSF51735">
    <property type="entry name" value="NAD(P)-binding Rossmann-fold domains"/>
    <property type="match status" value="1"/>
</dbReference>
<gene>
    <name evidence="3" type="ORF">TAV2_LOCUS15412</name>
</gene>
<feature type="domain" description="NmrA-like" evidence="2">
    <location>
        <begin position="31"/>
        <end position="233"/>
    </location>
</feature>
<dbReference type="Gene3D" id="3.90.25.10">
    <property type="entry name" value="UDP-galactose 4-epimerase, domain 1"/>
    <property type="match status" value="1"/>
</dbReference>
<sequence>MSHKTSRRGDINRWPHTTVGSNQDHFPSRSRFLPSEFGTDVNRTSAVEPAKSLVFAAKRQIRRAVEAEGIPFTYVVNNCAAGFYLSTLVQFEPGLTSPPRDKVTILGDGNAKVVFNKEEDTAAYMIRAVDDPRTLNKTLYINSRKNTLSMNEIVALWENKIGKSLEKTYVSEEQVLKSIQVSPVPVPFNILLSISHAVFVKGDQTSFTIEPYFGVEASEIYPDVKYTSIDEYLSQLA</sequence>
<evidence type="ECO:0000256" key="1">
    <source>
        <dbReference type="SAM" id="MobiDB-lite"/>
    </source>
</evidence>